<reference evidence="2 3" key="1">
    <citation type="submission" date="2014-04" db="EMBL/GenBank/DDBJ databases">
        <title>A comprehensive comparison of genomes of Erythrobacter spp. Strains.</title>
        <authorList>
            <person name="Zheng Q."/>
        </authorList>
    </citation>
    <scope>NUCLEOTIDE SEQUENCE [LARGE SCALE GENOMIC DNA]</scope>
    <source>
        <strain evidence="2 3">DSM 8509</strain>
    </source>
</reference>
<dbReference type="OrthoDB" id="9798632at2"/>
<dbReference type="KEGG" id="elq:Ga0102493_1145"/>
<dbReference type="AlphaFoldDB" id="A0A074N391"/>
<protein>
    <submittedName>
        <fullName evidence="2">Nucleoside-diphosphate sugar epimerase</fullName>
    </submittedName>
</protein>
<gene>
    <name evidence="2" type="ORF">EH32_00235</name>
</gene>
<proteinExistence type="predicted"/>
<dbReference type="EMBL" id="JMIX01000001">
    <property type="protein sequence ID" value="KEO99290.1"/>
    <property type="molecule type" value="Genomic_DNA"/>
</dbReference>
<accession>A0A074N391</accession>
<feature type="domain" description="NAD(P)-binding" evidence="1">
    <location>
        <begin position="25"/>
        <end position="178"/>
    </location>
</feature>
<dbReference type="RefSeq" id="WP_051697449.1">
    <property type="nucleotide sequence ID" value="NZ_CP017057.1"/>
</dbReference>
<dbReference type="SUPFAM" id="SSF51735">
    <property type="entry name" value="NAD(P)-binding Rossmann-fold domains"/>
    <property type="match status" value="1"/>
</dbReference>
<dbReference type="InterPro" id="IPR036291">
    <property type="entry name" value="NAD(P)-bd_dom_sf"/>
</dbReference>
<organism evidence="2 3">
    <name type="scientific">Erythrobacter litoralis</name>
    <dbReference type="NCBI Taxonomy" id="39960"/>
    <lineage>
        <taxon>Bacteria</taxon>
        <taxon>Pseudomonadati</taxon>
        <taxon>Pseudomonadota</taxon>
        <taxon>Alphaproteobacteria</taxon>
        <taxon>Sphingomonadales</taxon>
        <taxon>Erythrobacteraceae</taxon>
        <taxon>Erythrobacter/Porphyrobacter group</taxon>
        <taxon>Erythrobacter</taxon>
    </lineage>
</organism>
<dbReference type="Proteomes" id="UP000027866">
    <property type="component" value="Unassembled WGS sequence"/>
</dbReference>
<dbReference type="PANTHER" id="PTHR14097">
    <property type="entry name" value="OXIDOREDUCTASE HTATIP2"/>
    <property type="match status" value="1"/>
</dbReference>
<keyword evidence="3" id="KW-1185">Reference proteome</keyword>
<dbReference type="Pfam" id="PF13460">
    <property type="entry name" value="NAD_binding_10"/>
    <property type="match status" value="1"/>
</dbReference>
<name>A0A074N391_9SPHN</name>
<sequence length="244" mass="26441">MNRPLRSEADGSAPRSGPVRLALVGATGLIGSRLIEISSAGEDCRIVGIARREVPLPKGARVEVFVAEPDKWGEVFEAVRPRALISALGTTWKKAGRDEAAFRAVDQDLIVATAKAAQAAGVPNMVLVSAAGADARSKNFYLRVKGETEGLVSKIGFKRLDILRPGLLRGERGGDRRLLERLAIMASPVTDPLLPAKWAPFRSIDADIVAEAALFLAQRRAQGRFTHDNEAMKRAAREWRAKRS</sequence>
<dbReference type="Gene3D" id="3.40.50.720">
    <property type="entry name" value="NAD(P)-binding Rossmann-like Domain"/>
    <property type="match status" value="1"/>
</dbReference>
<evidence type="ECO:0000259" key="1">
    <source>
        <dbReference type="Pfam" id="PF13460"/>
    </source>
</evidence>
<dbReference type="PATRIC" id="fig|39960.10.peg.2295"/>
<dbReference type="InterPro" id="IPR016040">
    <property type="entry name" value="NAD(P)-bd_dom"/>
</dbReference>
<dbReference type="PANTHER" id="PTHR14097:SF7">
    <property type="entry name" value="OXIDOREDUCTASE HTATIP2"/>
    <property type="match status" value="1"/>
</dbReference>
<comment type="caution">
    <text evidence="2">The sequence shown here is derived from an EMBL/GenBank/DDBJ whole genome shotgun (WGS) entry which is preliminary data.</text>
</comment>
<evidence type="ECO:0000313" key="3">
    <source>
        <dbReference type="Proteomes" id="UP000027866"/>
    </source>
</evidence>
<evidence type="ECO:0000313" key="2">
    <source>
        <dbReference type="EMBL" id="KEO99290.1"/>
    </source>
</evidence>